<evidence type="ECO:0000313" key="1">
    <source>
        <dbReference type="EMBL" id="RKQ63696.1"/>
    </source>
</evidence>
<dbReference type="AlphaFoldDB" id="A0A420W8Q5"/>
<comment type="caution">
    <text evidence="1">The sequence shown here is derived from an EMBL/GenBank/DDBJ whole genome shotgun (WGS) entry which is preliminary data.</text>
</comment>
<gene>
    <name evidence="1" type="ORF">C7457_0576</name>
</gene>
<dbReference type="Proteomes" id="UP000280881">
    <property type="component" value="Unassembled WGS sequence"/>
</dbReference>
<name>A0A420W8Q5_9BACT</name>
<organism evidence="1 2">
    <name type="scientific">Thermovibrio guaymasensis</name>
    <dbReference type="NCBI Taxonomy" id="240167"/>
    <lineage>
        <taxon>Bacteria</taxon>
        <taxon>Pseudomonadati</taxon>
        <taxon>Aquificota</taxon>
        <taxon>Aquificia</taxon>
        <taxon>Desulfurobacteriales</taxon>
        <taxon>Desulfurobacteriaceae</taxon>
        <taxon>Thermovibrio</taxon>
    </lineage>
</organism>
<proteinExistence type="predicted"/>
<dbReference type="EMBL" id="RBIE01000001">
    <property type="protein sequence ID" value="RKQ63696.1"/>
    <property type="molecule type" value="Genomic_DNA"/>
</dbReference>
<protein>
    <submittedName>
        <fullName evidence="1">Uncharacterized protein</fullName>
    </submittedName>
</protein>
<dbReference type="OrthoDB" id="14512at2"/>
<sequence length="244" mass="28283">MVRVTLLLLILIPCIAYAGKEEVCIYNSYNVPPALKLKKKLEEILEEKGYDVSYMADNCDVKLVIGTPALIRVLKKEDFKKLIYTFVLFPEELHIIRENVYGIRIFPLPERSVRVFMKEKGLNNIEVAVPISRKMLPIAKKYLPKKYFKIFVFKKSPSEVFGKLIKYKYVYIFPDPKILKVVNLVNLISFGKENGILFLTGLKDLKNYDVDFVHGVSYEKLANEMVELIDKEPKEKILPCPVEE</sequence>
<accession>A0A420W8Q5</accession>
<evidence type="ECO:0000313" key="2">
    <source>
        <dbReference type="Proteomes" id="UP000280881"/>
    </source>
</evidence>
<reference evidence="1 2" key="1">
    <citation type="submission" date="2018-10" db="EMBL/GenBank/DDBJ databases">
        <title>Genomic Encyclopedia of Type Strains, Phase IV (KMG-IV): sequencing the most valuable type-strain genomes for metagenomic binning, comparative biology and taxonomic classification.</title>
        <authorList>
            <person name="Goeker M."/>
        </authorList>
    </citation>
    <scope>NUCLEOTIDE SEQUENCE [LARGE SCALE GENOMIC DNA]</scope>
    <source>
        <strain evidence="1 2">DSM 15521</strain>
    </source>
</reference>
<dbReference type="RefSeq" id="WP_121169934.1">
    <property type="nucleotide sequence ID" value="NZ_RBIE01000001.1"/>
</dbReference>
<keyword evidence="2" id="KW-1185">Reference proteome</keyword>